<dbReference type="GO" id="GO:0006310">
    <property type="term" value="P:DNA recombination"/>
    <property type="evidence" value="ECO:0007669"/>
    <property type="project" value="InterPro"/>
</dbReference>
<dbReference type="PANTHER" id="PTHR45674:SF4">
    <property type="entry name" value="DNA LIGASE 1"/>
    <property type="match status" value="1"/>
</dbReference>
<comment type="catalytic activity">
    <reaction evidence="3">
        <text>ATP + (deoxyribonucleotide)n-3'-hydroxyl + 5'-phospho-(deoxyribonucleotide)m = (deoxyribonucleotide)n+m + AMP + diphosphate.</text>
        <dbReference type="EC" id="6.5.1.1"/>
    </reaction>
</comment>
<evidence type="ECO:0000313" key="5">
    <source>
        <dbReference type="EMBL" id="ANY75958.1"/>
    </source>
</evidence>
<organism evidence="5">
    <name type="scientific">Paenibacillus ihbetae</name>
    <dbReference type="NCBI Taxonomy" id="1870820"/>
    <lineage>
        <taxon>Bacteria</taxon>
        <taxon>Bacillati</taxon>
        <taxon>Bacillota</taxon>
        <taxon>Bacilli</taxon>
        <taxon>Bacillales</taxon>
        <taxon>Paenibacillaceae</taxon>
        <taxon>Paenibacillus</taxon>
    </lineage>
</organism>
<dbReference type="RefSeq" id="WP_099479833.1">
    <property type="nucleotide sequence ID" value="NZ_CP016809.1"/>
</dbReference>
<reference evidence="5" key="1">
    <citation type="submission" date="2016-08" db="EMBL/GenBank/DDBJ databases">
        <title>Complete Genome Seqeunce of Paenibacillus sp. nov. IHBB 9852 from high altitute lake of Indian trans-Himalayas.</title>
        <authorList>
            <person name="Kiran S."/>
            <person name="Swarnkar M.K."/>
            <person name="Rana A."/>
            <person name="Tewari R."/>
            <person name="Gulati A."/>
        </authorList>
    </citation>
    <scope>NUCLEOTIDE SEQUENCE [LARGE SCALE GENOMIC DNA]</scope>
    <source>
        <strain evidence="5">IHBB 9852</strain>
    </source>
</reference>
<accession>A0A1B2E7L7</accession>
<dbReference type="PROSITE" id="PS50160">
    <property type="entry name" value="DNA_LIGASE_A3"/>
    <property type="match status" value="1"/>
</dbReference>
<gene>
    <name evidence="5" type="ORF">BBD41_27165</name>
</gene>
<dbReference type="GO" id="GO:0006281">
    <property type="term" value="P:DNA repair"/>
    <property type="evidence" value="ECO:0007669"/>
    <property type="project" value="InterPro"/>
</dbReference>
<dbReference type="InterPro" id="IPR012340">
    <property type="entry name" value="NA-bd_OB-fold"/>
</dbReference>
<dbReference type="NCBIfam" id="NF005796">
    <property type="entry name" value="PRK07636.1"/>
    <property type="match status" value="1"/>
</dbReference>
<dbReference type="InterPro" id="IPR012310">
    <property type="entry name" value="DNA_ligase_ATP-dep_cent"/>
</dbReference>
<dbReference type="Pfam" id="PF01068">
    <property type="entry name" value="DNA_ligase_A_M"/>
    <property type="match status" value="1"/>
</dbReference>
<evidence type="ECO:0000256" key="1">
    <source>
        <dbReference type="ARBA" id="ARBA00007572"/>
    </source>
</evidence>
<dbReference type="GO" id="GO:0005524">
    <property type="term" value="F:ATP binding"/>
    <property type="evidence" value="ECO:0007669"/>
    <property type="project" value="InterPro"/>
</dbReference>
<dbReference type="CDD" id="cd07906">
    <property type="entry name" value="Adenylation_DNA_ligase_LigD_LigC"/>
    <property type="match status" value="1"/>
</dbReference>
<protein>
    <submittedName>
        <fullName evidence="5">ATP-dependent DNA ligase</fullName>
    </submittedName>
</protein>
<comment type="similarity">
    <text evidence="1">Belongs to the ATP-dependent DNA ligase family.</text>
</comment>
<feature type="domain" description="ATP-dependent DNA ligase family profile" evidence="4">
    <location>
        <begin position="113"/>
        <end position="194"/>
    </location>
</feature>
<evidence type="ECO:0000256" key="2">
    <source>
        <dbReference type="ARBA" id="ARBA00022598"/>
    </source>
</evidence>
<dbReference type="PANTHER" id="PTHR45674">
    <property type="entry name" value="DNA LIGASE 1/3 FAMILY MEMBER"/>
    <property type="match status" value="1"/>
</dbReference>
<name>A0A1B2E7L7_9BACL</name>
<dbReference type="Gene3D" id="3.30.470.30">
    <property type="entry name" value="DNA ligase/mRNA capping enzyme"/>
    <property type="match status" value="1"/>
</dbReference>
<proteinExistence type="inferred from homology"/>
<dbReference type="SUPFAM" id="SSF50249">
    <property type="entry name" value="Nucleic acid-binding proteins"/>
    <property type="match status" value="1"/>
</dbReference>
<dbReference type="GO" id="GO:0003910">
    <property type="term" value="F:DNA ligase (ATP) activity"/>
    <property type="evidence" value="ECO:0007669"/>
    <property type="project" value="UniProtKB-EC"/>
</dbReference>
<dbReference type="SUPFAM" id="SSF56091">
    <property type="entry name" value="DNA ligase/mRNA capping enzyme, catalytic domain"/>
    <property type="match status" value="1"/>
</dbReference>
<dbReference type="InterPro" id="IPR050191">
    <property type="entry name" value="ATP-dep_DNA_ligase"/>
</dbReference>
<dbReference type="Gene3D" id="2.40.50.140">
    <property type="entry name" value="Nucleic acid-binding proteins"/>
    <property type="match status" value="1"/>
</dbReference>
<evidence type="ECO:0000259" key="4">
    <source>
        <dbReference type="PROSITE" id="PS50160"/>
    </source>
</evidence>
<dbReference type="EMBL" id="CP016809">
    <property type="protein sequence ID" value="ANY75958.1"/>
    <property type="molecule type" value="Genomic_DNA"/>
</dbReference>
<dbReference type="KEGG" id="pib:BBD41_27165"/>
<dbReference type="Gene3D" id="3.30.1490.70">
    <property type="match status" value="1"/>
</dbReference>
<sequence length="291" mass="33347">MFIEPMLLATAKTPFSDLHYIFEPKIDGHRLIYSQQKDTVRLYTRNNNDCTRQYPEINGTTNVLFPHDIVLDGEVACVDPATGISDFESVMIRFQAKKADKITGLTATLPSTFVIFDVLQYNGKDLRALRLMERKEILSTIPLPSSSFGIVPFIEGAGEALYTQIKERNMEGIVGKRKDSVYETGRRSDKWRKVINWSYSEVFITGYRKEEFGWLVAVSESHNAKIRPAGIIELGANPTHKKAFYNVVKPLIIGEDRNFVYVEPRIRARVKMRNWTRSGMLRSPVFIEFIV</sequence>
<dbReference type="AlphaFoldDB" id="A0A1B2E7L7"/>
<evidence type="ECO:0000256" key="3">
    <source>
        <dbReference type="ARBA" id="ARBA00034003"/>
    </source>
</evidence>
<keyword evidence="2 5" id="KW-0436">Ligase</keyword>